<gene>
    <name evidence="4" type="ORF">EV420DRAFT_1572857</name>
</gene>
<proteinExistence type="predicted"/>
<feature type="compositionally biased region" description="Basic and acidic residues" evidence="1">
    <location>
        <begin position="333"/>
        <end position="343"/>
    </location>
</feature>
<keyword evidence="2" id="KW-1133">Transmembrane helix</keyword>
<dbReference type="EMBL" id="JAUEPS010000051">
    <property type="protein sequence ID" value="KAK0444991.1"/>
    <property type="molecule type" value="Genomic_DNA"/>
</dbReference>
<feature type="transmembrane region" description="Helical" evidence="2">
    <location>
        <begin position="216"/>
        <end position="238"/>
    </location>
</feature>
<feature type="transmembrane region" description="Helical" evidence="2">
    <location>
        <begin position="101"/>
        <end position="120"/>
    </location>
</feature>
<dbReference type="GeneID" id="85357914"/>
<evidence type="ECO:0000256" key="1">
    <source>
        <dbReference type="SAM" id="MobiDB-lite"/>
    </source>
</evidence>
<sequence length="343" mass="38006">MSMLPNPLMEDASMPPSDVYKTAGPLLVGSFLNFMLYGVLCNQVYIYYISFPKDRLMSKSIVRVLWLTETVQTIINITGIFDTFCYKFGNLSALNDIGLSWFGVPILSGFVGCVCQLFYAWRMYNFSKKAQWLSITLSMIACMQFSGAIISGVGARRYDHSLELQTDLKVKVATAIWLGGSALCDVAIALCMTYILSRANTGLKSTRILISRLIRLSIETGSITATLAVVCIALFLAYPNDNYYTSPAVCLVKVYSNTVLAVCNSRMTRRIRGGREDVTLHTYEFDLFDLSNGELDVELQNVQTNMNAESPLPLECPQGSEGNRKIPYGSFSDAKDVLGTKPT</sequence>
<feature type="transmembrane region" description="Helical" evidence="2">
    <location>
        <begin position="26"/>
        <end position="49"/>
    </location>
</feature>
<name>A0AA39MS18_ARMTA</name>
<accession>A0AA39MS18</accession>
<feature type="domain" description="DUF6534" evidence="3">
    <location>
        <begin position="181"/>
        <end position="267"/>
    </location>
</feature>
<dbReference type="PANTHER" id="PTHR40465">
    <property type="entry name" value="CHROMOSOME 1, WHOLE GENOME SHOTGUN SEQUENCE"/>
    <property type="match status" value="1"/>
</dbReference>
<protein>
    <recommendedName>
        <fullName evidence="3">DUF6534 domain-containing protein</fullName>
    </recommendedName>
</protein>
<keyword evidence="2" id="KW-0812">Transmembrane</keyword>
<feature type="transmembrane region" description="Helical" evidence="2">
    <location>
        <begin position="175"/>
        <end position="196"/>
    </location>
</feature>
<dbReference type="RefSeq" id="XP_060325338.1">
    <property type="nucleotide sequence ID" value="XM_060474366.1"/>
</dbReference>
<keyword evidence="5" id="KW-1185">Reference proteome</keyword>
<evidence type="ECO:0000259" key="3">
    <source>
        <dbReference type="Pfam" id="PF20152"/>
    </source>
</evidence>
<comment type="caution">
    <text evidence="4">The sequence shown here is derived from an EMBL/GenBank/DDBJ whole genome shotgun (WGS) entry which is preliminary data.</text>
</comment>
<dbReference type="Proteomes" id="UP001175211">
    <property type="component" value="Unassembled WGS sequence"/>
</dbReference>
<dbReference type="Pfam" id="PF20152">
    <property type="entry name" value="DUF6534"/>
    <property type="match status" value="1"/>
</dbReference>
<feature type="transmembrane region" description="Helical" evidence="2">
    <location>
        <begin position="61"/>
        <end position="81"/>
    </location>
</feature>
<feature type="transmembrane region" description="Helical" evidence="2">
    <location>
        <begin position="132"/>
        <end position="155"/>
    </location>
</feature>
<keyword evidence="2" id="KW-0472">Membrane</keyword>
<dbReference type="AlphaFoldDB" id="A0AA39MS18"/>
<feature type="region of interest" description="Disordered" evidence="1">
    <location>
        <begin position="318"/>
        <end position="343"/>
    </location>
</feature>
<dbReference type="InterPro" id="IPR045339">
    <property type="entry name" value="DUF6534"/>
</dbReference>
<dbReference type="PANTHER" id="PTHR40465:SF1">
    <property type="entry name" value="DUF6534 DOMAIN-CONTAINING PROTEIN"/>
    <property type="match status" value="1"/>
</dbReference>
<evidence type="ECO:0000256" key="2">
    <source>
        <dbReference type="SAM" id="Phobius"/>
    </source>
</evidence>
<organism evidence="4 5">
    <name type="scientific">Armillaria tabescens</name>
    <name type="common">Ringless honey mushroom</name>
    <name type="synonym">Agaricus tabescens</name>
    <dbReference type="NCBI Taxonomy" id="1929756"/>
    <lineage>
        <taxon>Eukaryota</taxon>
        <taxon>Fungi</taxon>
        <taxon>Dikarya</taxon>
        <taxon>Basidiomycota</taxon>
        <taxon>Agaricomycotina</taxon>
        <taxon>Agaricomycetes</taxon>
        <taxon>Agaricomycetidae</taxon>
        <taxon>Agaricales</taxon>
        <taxon>Marasmiineae</taxon>
        <taxon>Physalacriaceae</taxon>
        <taxon>Desarmillaria</taxon>
    </lineage>
</organism>
<evidence type="ECO:0000313" key="4">
    <source>
        <dbReference type="EMBL" id="KAK0444991.1"/>
    </source>
</evidence>
<feature type="transmembrane region" description="Helical" evidence="2">
    <location>
        <begin position="244"/>
        <end position="263"/>
    </location>
</feature>
<reference evidence="4" key="1">
    <citation type="submission" date="2023-06" db="EMBL/GenBank/DDBJ databases">
        <authorList>
            <consortium name="Lawrence Berkeley National Laboratory"/>
            <person name="Ahrendt S."/>
            <person name="Sahu N."/>
            <person name="Indic B."/>
            <person name="Wong-Bajracharya J."/>
            <person name="Merenyi Z."/>
            <person name="Ke H.-M."/>
            <person name="Monk M."/>
            <person name="Kocsube S."/>
            <person name="Drula E."/>
            <person name="Lipzen A."/>
            <person name="Balint B."/>
            <person name="Henrissat B."/>
            <person name="Andreopoulos B."/>
            <person name="Martin F.M."/>
            <person name="Harder C.B."/>
            <person name="Rigling D."/>
            <person name="Ford K.L."/>
            <person name="Foster G.D."/>
            <person name="Pangilinan J."/>
            <person name="Papanicolaou A."/>
            <person name="Barry K."/>
            <person name="LaButti K."/>
            <person name="Viragh M."/>
            <person name="Koriabine M."/>
            <person name="Yan M."/>
            <person name="Riley R."/>
            <person name="Champramary S."/>
            <person name="Plett K.L."/>
            <person name="Tsai I.J."/>
            <person name="Slot J."/>
            <person name="Sipos G."/>
            <person name="Plett J."/>
            <person name="Nagy L.G."/>
            <person name="Grigoriev I.V."/>
        </authorList>
    </citation>
    <scope>NUCLEOTIDE SEQUENCE</scope>
    <source>
        <strain evidence="4">CCBAS 213</strain>
    </source>
</reference>
<evidence type="ECO:0000313" key="5">
    <source>
        <dbReference type="Proteomes" id="UP001175211"/>
    </source>
</evidence>